<reference evidence="1" key="1">
    <citation type="journal article" date="2021" name="Proc. Natl. Acad. Sci. U.S.A.">
        <title>A Catalog of Tens of Thousands of Viruses from Human Metagenomes Reveals Hidden Associations with Chronic Diseases.</title>
        <authorList>
            <person name="Tisza M.J."/>
            <person name="Buck C.B."/>
        </authorList>
    </citation>
    <scope>NUCLEOTIDE SEQUENCE</scope>
    <source>
        <strain evidence="1">Ct4uh47</strain>
    </source>
</reference>
<protein>
    <submittedName>
        <fullName evidence="1">Uncharacterized protein</fullName>
    </submittedName>
</protein>
<name>A0A8S5V5W7_9CAUD</name>
<proteinExistence type="predicted"/>
<evidence type="ECO:0000313" key="1">
    <source>
        <dbReference type="EMBL" id="DAG02108.1"/>
    </source>
</evidence>
<dbReference type="EMBL" id="BK016203">
    <property type="protein sequence ID" value="DAG02108.1"/>
    <property type="molecule type" value="Genomic_DNA"/>
</dbReference>
<organism evidence="1">
    <name type="scientific">Myoviridae sp. ct4uh47</name>
    <dbReference type="NCBI Taxonomy" id="2825032"/>
    <lineage>
        <taxon>Viruses</taxon>
        <taxon>Duplodnaviria</taxon>
        <taxon>Heunggongvirae</taxon>
        <taxon>Uroviricota</taxon>
        <taxon>Caudoviricetes</taxon>
    </lineage>
</organism>
<accession>A0A8S5V5W7</accession>
<sequence length="53" mass="6026">MRFIDDVDFDKVRRAITLVLSGNCKRVDVAPGIKVYECKNVIRIDLKISDTDA</sequence>